<dbReference type="PIRSF" id="PIRSF016897">
    <property type="entry name" value="GlpP"/>
    <property type="match status" value="1"/>
</dbReference>
<dbReference type="Gene3D" id="3.20.20.70">
    <property type="entry name" value="Aldolase class I"/>
    <property type="match status" value="1"/>
</dbReference>
<keyword evidence="1" id="KW-0694">RNA-binding</keyword>
<proteinExistence type="predicted"/>
<dbReference type="InterPro" id="IPR006699">
    <property type="entry name" value="GlpP"/>
</dbReference>
<accession>A0AAE3ITW6</accession>
<comment type="function">
    <text evidence="1">Regulates expression of the glpD operon. In the presence of glycerol 3-phosphate (G3P) causes antitermination of transcription of glpD at the inverted repeat of the leader region to enhance its transcription. Binds and stabilizes glpD leader mRNA.</text>
</comment>
<evidence type="ECO:0000256" key="1">
    <source>
        <dbReference type="PIRNR" id="PIRNR016897"/>
    </source>
</evidence>
<evidence type="ECO:0000313" key="2">
    <source>
        <dbReference type="EMBL" id="MCU9612704.1"/>
    </source>
</evidence>
<keyword evidence="1" id="KW-0805">Transcription regulation</keyword>
<keyword evidence="1" id="KW-0319">Glycerol metabolism</keyword>
<keyword evidence="1" id="KW-0804">Transcription</keyword>
<sequence length="184" mass="20383">MTYHGQKILPAIRSMKDFEKFLNSPYTYGVLLEVHISRVKGVIEYANRQGKQLFIHVDLIDGLAHNEAATEFICQEFKPYGLISTKGGVIATAKQKGIVATQRAFIIDSNALNKSIHLVKKTEPDIIEVLPGLIPKVITKIKKETGKIIFAGGLIETAEEIELALQYGASAITTSNTQLWDIMK</sequence>
<gene>
    <name evidence="2" type="ORF">OEV98_03880</name>
</gene>
<keyword evidence="3" id="KW-1185">Reference proteome</keyword>
<dbReference type="RefSeq" id="WP_263071957.1">
    <property type="nucleotide sequence ID" value="NZ_JAOUSF010000001.1"/>
</dbReference>
<organism evidence="2 3">
    <name type="scientific">Perspicuibacillus lycopersici</name>
    <dbReference type="NCBI Taxonomy" id="1325689"/>
    <lineage>
        <taxon>Bacteria</taxon>
        <taxon>Bacillati</taxon>
        <taxon>Bacillota</taxon>
        <taxon>Bacilli</taxon>
        <taxon>Bacillales</taxon>
        <taxon>Bacillaceae</taxon>
        <taxon>Perspicuibacillus</taxon>
    </lineage>
</organism>
<dbReference type="EMBL" id="JAOUSF010000001">
    <property type="protein sequence ID" value="MCU9612704.1"/>
    <property type="molecule type" value="Genomic_DNA"/>
</dbReference>
<dbReference type="InterPro" id="IPR013785">
    <property type="entry name" value="Aldolase_TIM"/>
</dbReference>
<dbReference type="PANTHER" id="PTHR35787">
    <property type="entry name" value="GLYCEROL UPTAKE OPERON ANTITERMINATOR REGULATORY PROTEIN"/>
    <property type="match status" value="1"/>
</dbReference>
<dbReference type="Pfam" id="PF04309">
    <property type="entry name" value="G3P_antiterm"/>
    <property type="match status" value="1"/>
</dbReference>
<comment type="caution">
    <text evidence="2">The sequence shown here is derived from an EMBL/GenBank/DDBJ whole genome shotgun (WGS) entry which is preliminary data.</text>
</comment>
<dbReference type="GO" id="GO:0001072">
    <property type="term" value="F:transcription antitermination factor activity, RNA binding"/>
    <property type="evidence" value="ECO:0007669"/>
    <property type="project" value="TreeGrafter"/>
</dbReference>
<dbReference type="PANTHER" id="PTHR35787:SF1">
    <property type="entry name" value="GLYCEROL UPTAKE OPERON ANTITERMINATOR REGULATORY PROTEIN"/>
    <property type="match status" value="1"/>
</dbReference>
<protein>
    <recommendedName>
        <fullName evidence="1">Glycerol uptake operon antiterminator regulatory protein</fullName>
    </recommendedName>
</protein>
<dbReference type="SUPFAM" id="SSF110391">
    <property type="entry name" value="GlpP-like"/>
    <property type="match status" value="1"/>
</dbReference>
<dbReference type="GO" id="GO:0045893">
    <property type="term" value="P:positive regulation of DNA-templated transcription"/>
    <property type="evidence" value="ECO:0007669"/>
    <property type="project" value="TreeGrafter"/>
</dbReference>
<reference evidence="2" key="1">
    <citation type="submission" date="2022-10" db="EMBL/GenBank/DDBJ databases">
        <title>Description of Fervidibacillus gen. nov. in the family Fervidibacillaceae fam. nov. with two species, Fervidibacillus albus sp. nov., and Fervidibacillus halotolerans sp. nov., isolated from tidal flat sediments.</title>
        <authorList>
            <person name="Kwon K.K."/>
            <person name="Yang S.-H."/>
        </authorList>
    </citation>
    <scope>NUCLEOTIDE SEQUENCE</scope>
    <source>
        <strain evidence="2">JCM 19140</strain>
    </source>
</reference>
<name>A0AAE3ITW6_9BACI</name>
<dbReference type="Proteomes" id="UP001209318">
    <property type="component" value="Unassembled WGS sequence"/>
</dbReference>
<dbReference type="GO" id="GO:0003723">
    <property type="term" value="F:RNA binding"/>
    <property type="evidence" value="ECO:0007669"/>
    <property type="project" value="UniProtKB-KW"/>
</dbReference>
<dbReference type="AlphaFoldDB" id="A0AAE3ITW6"/>
<dbReference type="GO" id="GO:0006071">
    <property type="term" value="P:glycerol metabolic process"/>
    <property type="evidence" value="ECO:0007669"/>
    <property type="project" value="UniProtKB-UniRule"/>
</dbReference>
<evidence type="ECO:0000313" key="3">
    <source>
        <dbReference type="Proteomes" id="UP001209318"/>
    </source>
</evidence>